<dbReference type="InterPro" id="IPR050325">
    <property type="entry name" value="Prot/Nucl_acid_deglycase"/>
</dbReference>
<dbReference type="AlphaFoldDB" id="A0A4R6WPD5"/>
<keyword evidence="1" id="KW-0346">Stress response</keyword>
<sequence>MEKRNAVLLVLTSHDRLDNSDEKTGVWFGEMTAPYYELADAGFTVTMCSPLGGAPPIDPMSKLTEHITASNRRFLADEVALGRFANTLPLENIKACAFDAVFVVGGHGPLWDLARHPQMGRVLCEFADQGKPIAAVCHGPAALLAMEYCRPGYLKGRRLTAFTNMEESFVLRKDKIPYELETRLMESGVDFSHATLPFLAHVVLDENLITGQNPLSATPVAKTLIELIRFPKNL</sequence>
<dbReference type="Gene3D" id="3.40.50.880">
    <property type="match status" value="1"/>
</dbReference>
<organism evidence="5 6">
    <name type="scientific">Sphingobacterium yanglingense</name>
    <dbReference type="NCBI Taxonomy" id="1437280"/>
    <lineage>
        <taxon>Bacteria</taxon>
        <taxon>Pseudomonadati</taxon>
        <taxon>Bacteroidota</taxon>
        <taxon>Sphingobacteriia</taxon>
        <taxon>Sphingobacteriales</taxon>
        <taxon>Sphingobacteriaceae</taxon>
        <taxon>Sphingobacterium</taxon>
    </lineage>
</organism>
<dbReference type="GO" id="GO:0006508">
    <property type="term" value="P:proteolysis"/>
    <property type="evidence" value="ECO:0007669"/>
    <property type="project" value="UniProtKB-KW"/>
</dbReference>
<dbReference type="SUPFAM" id="SSF52317">
    <property type="entry name" value="Class I glutamine amidotransferase-like"/>
    <property type="match status" value="1"/>
</dbReference>
<protein>
    <submittedName>
        <fullName evidence="5">Putative intracellular protease/amidase</fullName>
    </submittedName>
</protein>
<keyword evidence="2" id="KW-0456">Lyase</keyword>
<dbReference type="RefSeq" id="WP_133583761.1">
    <property type="nucleotide sequence ID" value="NZ_SNYV01000011.1"/>
</dbReference>
<proteinExistence type="inferred from homology"/>
<dbReference type="CDD" id="cd03141">
    <property type="entry name" value="GATase1_Hsp31_like"/>
    <property type="match status" value="1"/>
</dbReference>
<comment type="caution">
    <text evidence="5">The sequence shown here is derived from an EMBL/GenBank/DDBJ whole genome shotgun (WGS) entry which is preliminary data.</text>
</comment>
<dbReference type="GO" id="GO:0019243">
    <property type="term" value="P:methylglyoxal catabolic process to D-lactate via S-lactoyl-glutathione"/>
    <property type="evidence" value="ECO:0007669"/>
    <property type="project" value="TreeGrafter"/>
</dbReference>
<feature type="domain" description="DJ-1/PfpI" evidence="4">
    <location>
        <begin position="30"/>
        <end position="226"/>
    </location>
</feature>
<dbReference type="GO" id="GO:0005737">
    <property type="term" value="C:cytoplasm"/>
    <property type="evidence" value="ECO:0007669"/>
    <property type="project" value="TreeGrafter"/>
</dbReference>
<dbReference type="GO" id="GO:0019172">
    <property type="term" value="F:glyoxalase III activity"/>
    <property type="evidence" value="ECO:0007669"/>
    <property type="project" value="TreeGrafter"/>
</dbReference>
<dbReference type="PANTHER" id="PTHR48094:SF11">
    <property type="entry name" value="GLUTATHIONE-INDEPENDENT GLYOXALASE HSP31-RELATED"/>
    <property type="match status" value="1"/>
</dbReference>
<keyword evidence="6" id="KW-1185">Reference proteome</keyword>
<evidence type="ECO:0000313" key="6">
    <source>
        <dbReference type="Proteomes" id="UP000295292"/>
    </source>
</evidence>
<evidence type="ECO:0000259" key="4">
    <source>
        <dbReference type="Pfam" id="PF01965"/>
    </source>
</evidence>
<evidence type="ECO:0000256" key="2">
    <source>
        <dbReference type="ARBA" id="ARBA00023239"/>
    </source>
</evidence>
<comment type="similarity">
    <text evidence="3">Belongs to the peptidase C56 family. HSP31-like subfamily.</text>
</comment>
<dbReference type="InterPro" id="IPR002818">
    <property type="entry name" value="DJ-1/PfpI"/>
</dbReference>
<keyword evidence="5" id="KW-0645">Protease</keyword>
<dbReference type="EMBL" id="SNYV01000011">
    <property type="protein sequence ID" value="TDQ80011.1"/>
    <property type="molecule type" value="Genomic_DNA"/>
</dbReference>
<dbReference type="InterPro" id="IPR029062">
    <property type="entry name" value="Class_I_gatase-like"/>
</dbReference>
<dbReference type="Proteomes" id="UP000295292">
    <property type="component" value="Unassembled WGS sequence"/>
</dbReference>
<evidence type="ECO:0000313" key="5">
    <source>
        <dbReference type="EMBL" id="TDQ80011.1"/>
    </source>
</evidence>
<evidence type="ECO:0000256" key="3">
    <source>
        <dbReference type="ARBA" id="ARBA00038493"/>
    </source>
</evidence>
<dbReference type="OrthoDB" id="9792284at2"/>
<accession>A0A4R6WPD5</accession>
<dbReference type="PANTHER" id="PTHR48094">
    <property type="entry name" value="PROTEIN/NUCLEIC ACID DEGLYCASE DJ-1-RELATED"/>
    <property type="match status" value="1"/>
</dbReference>
<evidence type="ECO:0000256" key="1">
    <source>
        <dbReference type="ARBA" id="ARBA00023016"/>
    </source>
</evidence>
<name>A0A4R6WPD5_9SPHI</name>
<dbReference type="GO" id="GO:0008233">
    <property type="term" value="F:peptidase activity"/>
    <property type="evidence" value="ECO:0007669"/>
    <property type="project" value="UniProtKB-KW"/>
</dbReference>
<gene>
    <name evidence="5" type="ORF">CLV99_1465</name>
</gene>
<reference evidence="5 6" key="1">
    <citation type="submission" date="2019-03" db="EMBL/GenBank/DDBJ databases">
        <title>Genomic Encyclopedia of Archaeal and Bacterial Type Strains, Phase II (KMG-II): from individual species to whole genera.</title>
        <authorList>
            <person name="Goeker M."/>
        </authorList>
    </citation>
    <scope>NUCLEOTIDE SEQUENCE [LARGE SCALE GENOMIC DNA]</scope>
    <source>
        <strain evidence="5 6">DSM 28353</strain>
    </source>
</reference>
<keyword evidence="5" id="KW-0378">Hydrolase</keyword>
<dbReference type="Pfam" id="PF01965">
    <property type="entry name" value="DJ-1_PfpI"/>
    <property type="match status" value="1"/>
</dbReference>